<comment type="cofactor">
    <cofactor evidence="5">
        <name>Mg(2+)</name>
        <dbReference type="ChEBI" id="CHEBI:18420"/>
    </cofactor>
    <cofactor evidence="5">
        <name>Mn(2+)</name>
        <dbReference type="ChEBI" id="CHEBI:29035"/>
    </cofactor>
    <text evidence="5">Probably binds two magnesium or manganese ions per subunit.</text>
</comment>
<dbReference type="Pfam" id="PF03372">
    <property type="entry name" value="Exo_endo_phos"/>
    <property type="match status" value="1"/>
</dbReference>
<feature type="site" description="Transition state stabilizer" evidence="6">
    <location>
        <position position="25"/>
    </location>
</feature>
<feature type="binding site" evidence="5">
    <location>
        <position position="124"/>
    </location>
    <ligand>
        <name>Mg(2+)</name>
        <dbReference type="ChEBI" id="CHEBI:18420"/>
        <label>1</label>
    </ligand>
</feature>
<proteinExistence type="inferred from homology"/>
<name>A0A5A7NA65_9PROT</name>
<evidence type="ECO:0000313" key="9">
    <source>
        <dbReference type="Proteomes" id="UP000324996"/>
    </source>
</evidence>
<dbReference type="GO" id="GO:0046872">
    <property type="term" value="F:metal ion binding"/>
    <property type="evidence" value="ECO:0007669"/>
    <property type="project" value="UniProtKB-KW"/>
</dbReference>
<sequence>MEHLRCHAAGLIASEQPVVLAGDYNVIPENSDCYDPRAWEGDALFLPQTRAAYNRIVHQGWTDAIRLHHPGTDCFTFWDYQRGSWEKDHGIRIDHCLLSPAAADRLSDAGIDRMERGREKASDHVPVWIVLS</sequence>
<evidence type="ECO:0000256" key="4">
    <source>
        <dbReference type="ARBA" id="ARBA00022842"/>
    </source>
</evidence>
<reference evidence="8 9" key="1">
    <citation type="submission" date="2019-09" db="EMBL/GenBank/DDBJ databases">
        <title>NBRP : Genome information of microbial organism related human and environment.</title>
        <authorList>
            <person name="Hattori M."/>
            <person name="Oshima K."/>
            <person name="Inaba H."/>
            <person name="Suda W."/>
            <person name="Sakamoto M."/>
            <person name="Iino T."/>
            <person name="Kitahara M."/>
            <person name="Oshida Y."/>
            <person name="Iida T."/>
            <person name="Kudo T."/>
            <person name="Itoh T."/>
            <person name="Ohkuma M."/>
        </authorList>
    </citation>
    <scope>NUCLEOTIDE SEQUENCE [LARGE SCALE GENOMIC DNA]</scope>
    <source>
        <strain evidence="8 9">Q-1</strain>
    </source>
</reference>
<feature type="domain" description="Endonuclease/exonuclease/phosphatase" evidence="7">
    <location>
        <begin position="9"/>
        <end position="124"/>
    </location>
</feature>
<dbReference type="Proteomes" id="UP000324996">
    <property type="component" value="Unassembled WGS sequence"/>
</dbReference>
<keyword evidence="9" id="KW-1185">Reference proteome</keyword>
<dbReference type="InterPro" id="IPR037493">
    <property type="entry name" value="ExoIII-like"/>
</dbReference>
<keyword evidence="4 5" id="KW-0460">Magnesium</keyword>
<feature type="site" description="Interaction with DNA substrate" evidence="6">
    <location>
        <position position="124"/>
    </location>
</feature>
<feature type="binding site" evidence="5">
    <location>
        <position position="23"/>
    </location>
    <ligand>
        <name>Mg(2+)</name>
        <dbReference type="ChEBI" id="CHEBI:18420"/>
        <label>1</label>
    </ligand>
</feature>
<feature type="site" description="Important for catalytic activity" evidence="6">
    <location>
        <position position="94"/>
    </location>
</feature>
<dbReference type="PANTHER" id="PTHR43250">
    <property type="entry name" value="EXODEOXYRIBONUCLEASE III"/>
    <property type="match status" value="1"/>
</dbReference>
<dbReference type="PANTHER" id="PTHR43250:SF1">
    <property type="entry name" value="EXODEOXYRIBONUCLEASE III"/>
    <property type="match status" value="1"/>
</dbReference>
<gene>
    <name evidence="8" type="ORF">JCM17846_29550</name>
</gene>
<dbReference type="InterPro" id="IPR004808">
    <property type="entry name" value="AP_endonuc_1"/>
</dbReference>
<comment type="caution">
    <text evidence="8">The sequence shown here is derived from an EMBL/GenBank/DDBJ whole genome shotgun (WGS) entry which is preliminary data.</text>
</comment>
<evidence type="ECO:0000256" key="5">
    <source>
        <dbReference type="PIRSR" id="PIRSR604808-2"/>
    </source>
</evidence>
<dbReference type="InterPro" id="IPR005135">
    <property type="entry name" value="Endo/exonuclease/phosphatase"/>
</dbReference>
<evidence type="ECO:0000259" key="7">
    <source>
        <dbReference type="Pfam" id="PF03372"/>
    </source>
</evidence>
<evidence type="ECO:0000256" key="2">
    <source>
        <dbReference type="ARBA" id="ARBA00022723"/>
    </source>
</evidence>
<accession>A0A5A7NA65</accession>
<evidence type="ECO:0000313" key="8">
    <source>
        <dbReference type="EMBL" id="GER05273.1"/>
    </source>
</evidence>
<dbReference type="NCBIfam" id="TIGR00633">
    <property type="entry name" value="xth"/>
    <property type="match status" value="1"/>
</dbReference>
<feature type="binding site" evidence="5">
    <location>
        <position position="25"/>
    </location>
    <ligand>
        <name>Mg(2+)</name>
        <dbReference type="ChEBI" id="CHEBI:18420"/>
        <label>1</label>
    </ligand>
</feature>
<dbReference type="GO" id="GO:0008311">
    <property type="term" value="F:double-stranded DNA 3'-5' DNA exonuclease activity"/>
    <property type="evidence" value="ECO:0007669"/>
    <property type="project" value="InterPro"/>
</dbReference>
<feature type="binding site" evidence="5">
    <location>
        <position position="123"/>
    </location>
    <ligand>
        <name>Mg(2+)</name>
        <dbReference type="ChEBI" id="CHEBI:18420"/>
        <label>1</label>
    </ligand>
</feature>
<organism evidence="8 9">
    <name type="scientific">Iodidimonas nitroreducens</name>
    <dbReference type="NCBI Taxonomy" id="1236968"/>
    <lineage>
        <taxon>Bacteria</taxon>
        <taxon>Pseudomonadati</taxon>
        <taxon>Pseudomonadota</taxon>
        <taxon>Alphaproteobacteria</taxon>
        <taxon>Iodidimonadales</taxon>
        <taxon>Iodidimonadaceae</taxon>
        <taxon>Iodidimonas</taxon>
    </lineage>
</organism>
<dbReference type="Gene3D" id="3.60.10.10">
    <property type="entry name" value="Endonuclease/exonuclease/phosphatase"/>
    <property type="match status" value="1"/>
</dbReference>
<dbReference type="PROSITE" id="PS51435">
    <property type="entry name" value="AP_NUCLEASE_F1_4"/>
    <property type="match status" value="1"/>
</dbReference>
<dbReference type="InterPro" id="IPR036691">
    <property type="entry name" value="Endo/exonu/phosph_ase_sf"/>
</dbReference>
<protein>
    <recommendedName>
        <fullName evidence="7">Endonuclease/exonuclease/phosphatase domain-containing protein</fullName>
    </recommendedName>
</protein>
<keyword evidence="2 5" id="KW-0479">Metal-binding</keyword>
<dbReference type="SUPFAM" id="SSF56219">
    <property type="entry name" value="DNase I-like"/>
    <property type="match status" value="1"/>
</dbReference>
<dbReference type="GO" id="GO:0006281">
    <property type="term" value="P:DNA repair"/>
    <property type="evidence" value="ECO:0007669"/>
    <property type="project" value="InterPro"/>
</dbReference>
<keyword evidence="3" id="KW-0378">Hydrolase</keyword>
<evidence type="ECO:0000256" key="6">
    <source>
        <dbReference type="PIRSR" id="PIRSR604808-3"/>
    </source>
</evidence>
<comment type="similarity">
    <text evidence="1">Belongs to the DNA repair enzymes AP/ExoA family.</text>
</comment>
<dbReference type="EMBL" id="BKCN01000020">
    <property type="protein sequence ID" value="GER05273.1"/>
    <property type="molecule type" value="Genomic_DNA"/>
</dbReference>
<dbReference type="AlphaFoldDB" id="A0A5A7NA65"/>
<evidence type="ECO:0000256" key="3">
    <source>
        <dbReference type="ARBA" id="ARBA00022801"/>
    </source>
</evidence>
<keyword evidence="5" id="KW-0464">Manganese</keyword>
<evidence type="ECO:0000256" key="1">
    <source>
        <dbReference type="ARBA" id="ARBA00007092"/>
    </source>
</evidence>